<evidence type="ECO:0000256" key="1">
    <source>
        <dbReference type="RuleBase" id="RU000383"/>
    </source>
</evidence>
<dbReference type="InterPro" id="IPR013763">
    <property type="entry name" value="Cyclin-like_dom"/>
</dbReference>
<dbReference type="InterPro" id="IPR006671">
    <property type="entry name" value="Cyclin_N"/>
</dbReference>
<dbReference type="Proteomes" id="UP000019384">
    <property type="component" value="Unassembled WGS sequence"/>
</dbReference>
<sequence length="368" mass="43002">MSSPERKRIRSDIDASESRSPRLASNDSYNSASRERRRYKFWRGFSARSLALPTNSWIFSEEELFQESPSRAKLAFKDEITRRAKGVQFIHNLAKSLNLSRLVAITASVYLHRFYMRKDILGHHYYEIAGASLFLACKAEECRRKLHDVVVWCARLSSKDPKMIVDEQTKVFWQWRDRLVRLEEKLLEVLCFDMTPDQPYKLCYDITRANESIFNKLKDYKGRGSFSEFYFHRCCTFFECAARTPLCLLFRAEVIVAVGMVLCAVEDDIKIPDQIISNDLNVSAEDVFACLQLYHRILDKVPEVKPYVAVKYPELTKEDIYARSNGFRKEDMTPISQKEDSKEPQEQKQEQQQDHIEETELAAKEIVV</sequence>
<dbReference type="InterPro" id="IPR043198">
    <property type="entry name" value="Cyclin/Ssn8"/>
</dbReference>
<gene>
    <name evidence="4" type="ORF">KUCA_T00002779001</name>
</gene>
<reference evidence="4" key="2">
    <citation type="submission" date="2014-02" db="EMBL/GenBank/DDBJ databases">
        <title>Complete DNA sequence of /Kuraishia capsulata/ illustrates novel genomic features among budding yeasts (/Saccharomycotina/).</title>
        <authorList>
            <person name="Morales L."/>
            <person name="Noel B."/>
            <person name="Porcel B."/>
            <person name="Marcet-Houben M."/>
            <person name="Hullo M-F."/>
            <person name="Sacerdot C."/>
            <person name="Tekaia F."/>
            <person name="Leh-Louis V."/>
            <person name="Despons L."/>
            <person name="Khanna V."/>
            <person name="Aury J-M."/>
            <person name="Barbe V."/>
            <person name="Couloux A."/>
            <person name="Labadie K."/>
            <person name="Pelletier E."/>
            <person name="Souciet J-L."/>
            <person name="Boekhout T."/>
            <person name="Gabaldon T."/>
            <person name="Wincker P."/>
            <person name="Dujon B."/>
        </authorList>
    </citation>
    <scope>NUCLEOTIDE SEQUENCE</scope>
    <source>
        <strain evidence="4">CBS 1993</strain>
    </source>
</reference>
<organism evidence="4 5">
    <name type="scientific">Kuraishia capsulata CBS 1993</name>
    <dbReference type="NCBI Taxonomy" id="1382522"/>
    <lineage>
        <taxon>Eukaryota</taxon>
        <taxon>Fungi</taxon>
        <taxon>Dikarya</taxon>
        <taxon>Ascomycota</taxon>
        <taxon>Saccharomycotina</taxon>
        <taxon>Pichiomycetes</taxon>
        <taxon>Pichiales</taxon>
        <taxon>Pichiaceae</taxon>
        <taxon>Kuraishia</taxon>
    </lineage>
</organism>
<keyword evidence="1" id="KW-0195">Cyclin</keyword>
<dbReference type="EMBL" id="HG793127">
    <property type="protein sequence ID" value="CDK26805.1"/>
    <property type="molecule type" value="Genomic_DNA"/>
</dbReference>
<feature type="domain" description="Cyclin-like" evidence="3">
    <location>
        <begin position="88"/>
        <end position="188"/>
    </location>
</feature>
<dbReference type="RefSeq" id="XP_022458803.1">
    <property type="nucleotide sequence ID" value="XM_022603060.1"/>
</dbReference>
<protein>
    <recommendedName>
        <fullName evidence="3">Cyclin-like domain-containing protein</fullName>
    </recommendedName>
</protein>
<dbReference type="HOGENOM" id="CLU_752400_0_0_1"/>
<dbReference type="GeneID" id="34520191"/>
<dbReference type="STRING" id="1382522.W6MW21"/>
<feature type="compositionally biased region" description="Basic and acidic residues" evidence="2">
    <location>
        <begin position="1"/>
        <end position="20"/>
    </location>
</feature>
<keyword evidence="5" id="KW-1185">Reference proteome</keyword>
<evidence type="ECO:0000313" key="4">
    <source>
        <dbReference type="EMBL" id="CDK26805.1"/>
    </source>
</evidence>
<dbReference type="PANTHER" id="PTHR10026">
    <property type="entry name" value="CYCLIN"/>
    <property type="match status" value="1"/>
</dbReference>
<comment type="similarity">
    <text evidence="1">Belongs to the cyclin family.</text>
</comment>
<dbReference type="GO" id="GO:0016538">
    <property type="term" value="F:cyclin-dependent protein serine/threonine kinase regulator activity"/>
    <property type="evidence" value="ECO:0007669"/>
    <property type="project" value="InterPro"/>
</dbReference>
<dbReference type="SMART" id="SM00385">
    <property type="entry name" value="CYCLIN"/>
    <property type="match status" value="1"/>
</dbReference>
<name>W6MW21_9ASCO</name>
<dbReference type="GO" id="GO:0006357">
    <property type="term" value="P:regulation of transcription by RNA polymerase II"/>
    <property type="evidence" value="ECO:0007669"/>
    <property type="project" value="InterPro"/>
</dbReference>
<feature type="region of interest" description="Disordered" evidence="2">
    <location>
        <begin position="1"/>
        <end position="29"/>
    </location>
</feature>
<feature type="region of interest" description="Disordered" evidence="2">
    <location>
        <begin position="323"/>
        <end position="368"/>
    </location>
</feature>
<evidence type="ECO:0000256" key="2">
    <source>
        <dbReference type="SAM" id="MobiDB-lite"/>
    </source>
</evidence>
<evidence type="ECO:0000313" key="5">
    <source>
        <dbReference type="Proteomes" id="UP000019384"/>
    </source>
</evidence>
<evidence type="ECO:0000259" key="3">
    <source>
        <dbReference type="SMART" id="SM00385"/>
    </source>
</evidence>
<dbReference type="Pfam" id="PF00134">
    <property type="entry name" value="Cyclin_N"/>
    <property type="match status" value="1"/>
</dbReference>
<reference evidence="4" key="1">
    <citation type="submission" date="2013-12" db="EMBL/GenBank/DDBJ databases">
        <authorList>
            <person name="Genoscope - CEA"/>
        </authorList>
    </citation>
    <scope>NUCLEOTIDE SEQUENCE</scope>
    <source>
        <strain evidence="4">CBS 1993</strain>
    </source>
</reference>
<dbReference type="SUPFAM" id="SSF47954">
    <property type="entry name" value="Cyclin-like"/>
    <property type="match status" value="1"/>
</dbReference>
<proteinExistence type="inferred from homology"/>
<dbReference type="AlphaFoldDB" id="W6MW21"/>
<accession>W6MW21</accession>
<dbReference type="OrthoDB" id="25002at2759"/>
<dbReference type="Gene3D" id="1.10.472.10">
    <property type="entry name" value="Cyclin-like"/>
    <property type="match status" value="1"/>
</dbReference>
<dbReference type="InterPro" id="IPR036915">
    <property type="entry name" value="Cyclin-like_sf"/>
</dbReference>